<evidence type="ECO:0000313" key="6">
    <source>
        <dbReference type="Proteomes" id="UP000694680"/>
    </source>
</evidence>
<feature type="domain" description="AIG1-type G" evidence="4">
    <location>
        <begin position="6"/>
        <end position="202"/>
    </location>
</feature>
<keyword evidence="3" id="KW-0342">GTP-binding</keyword>
<sequence>MDSKCQSQLKIVLLGGRNSGKNAVGNLILGKEDFVTKERTSCCRRMGVVAGRWLTVVDTPGWWCDFSVQDTPKEMVFSLSLCPPGPHVFLLVVRVDRAVTETFRRAAQEHLELISEHIWNSVILLLSFGDWLGAMTTEHYIESGGQSLLWLVEKCGNRYHVLNSKTKGDEFQVRELIGKIEELRTSCDVFWHYELEKSVKEERANERLRRKRCQSQMAKSYLGK</sequence>
<protein>
    <submittedName>
        <fullName evidence="5">Si:ch211-214j24.15</fullName>
    </submittedName>
</protein>
<dbReference type="PROSITE" id="PS51720">
    <property type="entry name" value="G_AIG1"/>
    <property type="match status" value="1"/>
</dbReference>
<evidence type="ECO:0000313" key="5">
    <source>
        <dbReference type="Ensembl" id="ENSGWIP00000046172.1"/>
    </source>
</evidence>
<evidence type="ECO:0000259" key="4">
    <source>
        <dbReference type="PROSITE" id="PS51720"/>
    </source>
</evidence>
<dbReference type="PANTHER" id="PTHR10903:SF179">
    <property type="entry name" value="GTPASE IMAP FAMILY MEMBER 8"/>
    <property type="match status" value="1"/>
</dbReference>
<keyword evidence="6" id="KW-1185">Reference proteome</keyword>
<dbReference type="Pfam" id="PF04548">
    <property type="entry name" value="AIG1"/>
    <property type="match status" value="1"/>
</dbReference>
<organism evidence="5 6">
    <name type="scientific">Gouania willdenowi</name>
    <name type="common">Blunt-snouted clingfish</name>
    <name type="synonym">Lepadogaster willdenowi</name>
    <dbReference type="NCBI Taxonomy" id="441366"/>
    <lineage>
        <taxon>Eukaryota</taxon>
        <taxon>Metazoa</taxon>
        <taxon>Chordata</taxon>
        <taxon>Craniata</taxon>
        <taxon>Vertebrata</taxon>
        <taxon>Euteleostomi</taxon>
        <taxon>Actinopterygii</taxon>
        <taxon>Neopterygii</taxon>
        <taxon>Teleostei</taxon>
        <taxon>Neoteleostei</taxon>
        <taxon>Acanthomorphata</taxon>
        <taxon>Ovalentaria</taxon>
        <taxon>Blenniimorphae</taxon>
        <taxon>Blenniiformes</taxon>
        <taxon>Gobiesocoidei</taxon>
        <taxon>Gobiesocidae</taxon>
        <taxon>Gobiesocinae</taxon>
        <taxon>Gouania</taxon>
    </lineage>
</organism>
<dbReference type="InterPro" id="IPR045058">
    <property type="entry name" value="GIMA/IAN/Toc"/>
</dbReference>
<evidence type="ECO:0000256" key="1">
    <source>
        <dbReference type="ARBA" id="ARBA00008535"/>
    </source>
</evidence>
<dbReference type="Ensembl" id="ENSGWIT00000049987.1">
    <property type="protein sequence ID" value="ENSGWIP00000046172.1"/>
    <property type="gene ID" value="ENSGWIG00000022828.1"/>
</dbReference>
<dbReference type="PANTHER" id="PTHR10903">
    <property type="entry name" value="GTPASE, IMAP FAMILY MEMBER-RELATED"/>
    <property type="match status" value="1"/>
</dbReference>
<dbReference type="SUPFAM" id="SSF52540">
    <property type="entry name" value="P-loop containing nucleoside triphosphate hydrolases"/>
    <property type="match status" value="1"/>
</dbReference>
<accession>A0A8C5HM74</accession>
<comment type="similarity">
    <text evidence="1">Belongs to the TRAFAC class TrmE-Era-EngA-EngB-Septin-like GTPase superfamily. AIG1/Toc34/Toc159-like paraseptin GTPase family. IAN subfamily.</text>
</comment>
<reference evidence="5" key="1">
    <citation type="submission" date="2020-06" db="EMBL/GenBank/DDBJ databases">
        <authorList>
            <consortium name="Wellcome Sanger Institute Data Sharing"/>
        </authorList>
    </citation>
    <scope>NUCLEOTIDE SEQUENCE [LARGE SCALE GENOMIC DNA]</scope>
</reference>
<dbReference type="GO" id="GO:0005525">
    <property type="term" value="F:GTP binding"/>
    <property type="evidence" value="ECO:0007669"/>
    <property type="project" value="UniProtKB-KW"/>
</dbReference>
<dbReference type="InterPro" id="IPR027417">
    <property type="entry name" value="P-loop_NTPase"/>
</dbReference>
<name>A0A8C5HM74_GOUWI</name>
<reference evidence="5" key="3">
    <citation type="submission" date="2025-09" db="UniProtKB">
        <authorList>
            <consortium name="Ensembl"/>
        </authorList>
    </citation>
    <scope>IDENTIFICATION</scope>
</reference>
<evidence type="ECO:0000256" key="2">
    <source>
        <dbReference type="ARBA" id="ARBA00022741"/>
    </source>
</evidence>
<dbReference type="AlphaFoldDB" id="A0A8C5HM74"/>
<proteinExistence type="inferred from homology"/>
<dbReference type="InterPro" id="IPR006703">
    <property type="entry name" value="G_AIG1"/>
</dbReference>
<keyword evidence="2" id="KW-0547">Nucleotide-binding</keyword>
<evidence type="ECO:0000256" key="3">
    <source>
        <dbReference type="ARBA" id="ARBA00023134"/>
    </source>
</evidence>
<reference evidence="5" key="2">
    <citation type="submission" date="2025-08" db="UniProtKB">
        <authorList>
            <consortium name="Ensembl"/>
        </authorList>
    </citation>
    <scope>IDENTIFICATION</scope>
</reference>
<dbReference type="Gene3D" id="3.40.50.300">
    <property type="entry name" value="P-loop containing nucleotide triphosphate hydrolases"/>
    <property type="match status" value="1"/>
</dbReference>
<dbReference type="Proteomes" id="UP000694680">
    <property type="component" value="Chromosome 8"/>
</dbReference>